<evidence type="ECO:0000259" key="4">
    <source>
        <dbReference type="Pfam" id="PF15420"/>
    </source>
</evidence>
<feature type="transmembrane region" description="Helical" evidence="2">
    <location>
        <begin position="96"/>
        <end position="117"/>
    </location>
</feature>
<reference evidence="6" key="1">
    <citation type="journal article" date="2019" name="Int. J. Syst. Evol. Microbiol.">
        <title>The Global Catalogue of Microorganisms (GCM) 10K type strain sequencing project: providing services to taxonomists for standard genome sequencing and annotation.</title>
        <authorList>
            <consortium name="The Broad Institute Genomics Platform"/>
            <consortium name="The Broad Institute Genome Sequencing Center for Infectious Disease"/>
            <person name="Wu L."/>
            <person name="Ma J."/>
        </authorList>
    </citation>
    <scope>NUCLEOTIDE SEQUENCE [LARGE SCALE GENOMIC DNA]</scope>
    <source>
        <strain evidence="6">JCM 32206</strain>
    </source>
</reference>
<feature type="region of interest" description="Disordered" evidence="1">
    <location>
        <begin position="1"/>
        <end position="26"/>
    </location>
</feature>
<dbReference type="Pfam" id="PF10081">
    <property type="entry name" value="Abhydrolase_9"/>
    <property type="match status" value="1"/>
</dbReference>
<feature type="transmembrane region" description="Helical" evidence="2">
    <location>
        <begin position="137"/>
        <end position="158"/>
    </location>
</feature>
<feature type="domain" description="Alpha/beta-hydrolase catalytic" evidence="3">
    <location>
        <begin position="314"/>
        <end position="601"/>
    </location>
</feature>
<name>A0ABP8PPD8_9NOCA</name>
<keyword evidence="6" id="KW-1185">Reference proteome</keyword>
<accession>A0ABP8PPD8</accession>
<feature type="transmembrane region" description="Helical" evidence="2">
    <location>
        <begin position="220"/>
        <end position="242"/>
    </location>
</feature>
<dbReference type="Proteomes" id="UP001501183">
    <property type="component" value="Unassembled WGS sequence"/>
</dbReference>
<feature type="domain" description="Alpha/beta-hydrolase N-terminal" evidence="4">
    <location>
        <begin position="83"/>
        <end position="296"/>
    </location>
</feature>
<feature type="transmembrane region" description="Helical" evidence="2">
    <location>
        <begin position="178"/>
        <end position="199"/>
    </location>
</feature>
<protein>
    <submittedName>
        <fullName evidence="5">Alpha/beta-hydrolase family protein</fullName>
    </submittedName>
</protein>
<evidence type="ECO:0000313" key="5">
    <source>
        <dbReference type="EMBL" id="GAA4489663.1"/>
    </source>
</evidence>
<organism evidence="5 6">
    <name type="scientific">Rhodococcus olei</name>
    <dbReference type="NCBI Taxonomy" id="2161675"/>
    <lineage>
        <taxon>Bacteria</taxon>
        <taxon>Bacillati</taxon>
        <taxon>Actinomycetota</taxon>
        <taxon>Actinomycetes</taxon>
        <taxon>Mycobacteriales</taxon>
        <taxon>Nocardiaceae</taxon>
        <taxon>Rhodococcus</taxon>
    </lineage>
</organism>
<keyword evidence="2" id="KW-0812">Transmembrane</keyword>
<gene>
    <name evidence="5" type="ORF">GCM10023094_51630</name>
</gene>
<evidence type="ECO:0000256" key="2">
    <source>
        <dbReference type="SAM" id="Phobius"/>
    </source>
</evidence>
<sequence length="616" mass="67392">MTDTAATPGPGTDQKSADPSRVSSRLDRLAPADRVRRWIADREAPWSAERLADKHPFVVWAWGLLSLDFTGIAFGALFFCWSLTPSLLPRDWTFQGLIGGITAAIGYGVGCAVGWAAHRYWLSKLFWWPPPERLLRAVKVAVPLVSIVAALVMLVYSAGWQRELAALMGAEGTTTTGYLRTLALSILVAALLISLWRVLRDLVRLIARYLVRWLRVPRSAAAPIGFVVVAFLSYTLVTDVLFNGVYSFMNSAFSLQNNETRGGVVQPTLPERSGSPASYAPWDSLGYEGRDFVFRGLHADQLAAYNGAPAKEPIRVYAGLETADDTNARMDVVIRELERTGAFERKVLVVIPTTGTGWVNPTAADAMELVYNGDTALVASQYSYLPSWVSFLADREKAAEAGRALVRRVHDRWLQEPAATRPKLLVYGESLGSQAGEGAFDGLADIRETVDGVLWVGPPNANPLWSTLVARRDPGSPEVEPVYADGLVVRFADDGATIGAPPGPWLYPRVLYIQHPSDPVVWWSPHLIVNRPDWLSEPPGYDRLPSMRWFPFVTFWQVTADLANAAGVPDGHGHNYGTTVLDGFVAVAAPQGWTSADTERVRSVLDAIAGTQGPEK</sequence>
<proteinExistence type="predicted"/>
<evidence type="ECO:0000256" key="1">
    <source>
        <dbReference type="SAM" id="MobiDB-lite"/>
    </source>
</evidence>
<comment type="caution">
    <text evidence="5">The sequence shown here is derived from an EMBL/GenBank/DDBJ whole genome shotgun (WGS) entry which is preliminary data.</text>
</comment>
<dbReference type="Pfam" id="PF15420">
    <property type="entry name" value="Abhydrolase_9_N"/>
    <property type="match status" value="1"/>
</dbReference>
<evidence type="ECO:0000259" key="3">
    <source>
        <dbReference type="Pfam" id="PF10081"/>
    </source>
</evidence>
<dbReference type="InterPro" id="IPR027787">
    <property type="entry name" value="Alpha/beta-hydrolase_catalytic"/>
</dbReference>
<dbReference type="InterPro" id="IPR027788">
    <property type="entry name" value="Alpha/beta-hydrolase_N_dom"/>
</dbReference>
<feature type="transmembrane region" description="Helical" evidence="2">
    <location>
        <begin position="57"/>
        <end position="84"/>
    </location>
</feature>
<evidence type="ECO:0000313" key="6">
    <source>
        <dbReference type="Proteomes" id="UP001501183"/>
    </source>
</evidence>
<keyword evidence="2" id="KW-0472">Membrane</keyword>
<dbReference type="EMBL" id="BAABFB010000075">
    <property type="protein sequence ID" value="GAA4489663.1"/>
    <property type="molecule type" value="Genomic_DNA"/>
</dbReference>
<keyword evidence="2" id="KW-1133">Transmembrane helix</keyword>